<evidence type="ECO:0000313" key="3">
    <source>
        <dbReference type="Proteomes" id="UP000636479"/>
    </source>
</evidence>
<feature type="region of interest" description="Disordered" evidence="1">
    <location>
        <begin position="1"/>
        <end position="21"/>
    </location>
</feature>
<gene>
    <name evidence="2" type="ORF">MIND_00360300</name>
</gene>
<dbReference type="EMBL" id="JACAZF010000003">
    <property type="protein sequence ID" value="KAF7309880.1"/>
    <property type="molecule type" value="Genomic_DNA"/>
</dbReference>
<feature type="compositionally biased region" description="Polar residues" evidence="1">
    <location>
        <begin position="7"/>
        <end position="17"/>
    </location>
</feature>
<feature type="compositionally biased region" description="Polar residues" evidence="1">
    <location>
        <begin position="88"/>
        <end position="106"/>
    </location>
</feature>
<organism evidence="2 3">
    <name type="scientific">Mycena indigotica</name>
    <dbReference type="NCBI Taxonomy" id="2126181"/>
    <lineage>
        <taxon>Eukaryota</taxon>
        <taxon>Fungi</taxon>
        <taxon>Dikarya</taxon>
        <taxon>Basidiomycota</taxon>
        <taxon>Agaricomycotina</taxon>
        <taxon>Agaricomycetes</taxon>
        <taxon>Agaricomycetidae</taxon>
        <taxon>Agaricales</taxon>
        <taxon>Marasmiineae</taxon>
        <taxon>Mycenaceae</taxon>
        <taxon>Mycena</taxon>
    </lineage>
</organism>
<name>A0A8H6T5P9_9AGAR</name>
<keyword evidence="3" id="KW-1185">Reference proteome</keyword>
<dbReference type="OrthoDB" id="3268830at2759"/>
<evidence type="ECO:0008006" key="4">
    <source>
        <dbReference type="Google" id="ProtNLM"/>
    </source>
</evidence>
<dbReference type="Proteomes" id="UP000636479">
    <property type="component" value="Unassembled WGS sequence"/>
</dbReference>
<accession>A0A8H6T5P9</accession>
<feature type="region of interest" description="Disordered" evidence="1">
    <location>
        <begin position="65"/>
        <end position="119"/>
    </location>
</feature>
<dbReference type="AlphaFoldDB" id="A0A8H6T5P9"/>
<feature type="compositionally biased region" description="Basic residues" evidence="1">
    <location>
        <begin position="65"/>
        <end position="75"/>
    </location>
</feature>
<sequence>MPPPTLPTSSAGNSSPPSKKKLRELKLRADSLVDVLSPTLVRCLNCGTTIKLSYKSDYDASHWTRHRGRCLKKTKTRETPKETRVSLPVQSSPHDGNSSSPGSSRAATPEAEDKSEYQSVPINYADLTQRWKSWDWSQLRSSFIVPNSP</sequence>
<evidence type="ECO:0000313" key="2">
    <source>
        <dbReference type="EMBL" id="KAF7309880.1"/>
    </source>
</evidence>
<protein>
    <recommendedName>
        <fullName evidence="4">BED-type domain-containing protein</fullName>
    </recommendedName>
</protein>
<proteinExistence type="predicted"/>
<dbReference type="GeneID" id="59342961"/>
<evidence type="ECO:0000256" key="1">
    <source>
        <dbReference type="SAM" id="MobiDB-lite"/>
    </source>
</evidence>
<comment type="caution">
    <text evidence="2">The sequence shown here is derived from an EMBL/GenBank/DDBJ whole genome shotgun (WGS) entry which is preliminary data.</text>
</comment>
<dbReference type="RefSeq" id="XP_037223330.1">
    <property type="nucleotide sequence ID" value="XM_037360445.1"/>
</dbReference>
<reference evidence="2" key="1">
    <citation type="submission" date="2020-05" db="EMBL/GenBank/DDBJ databases">
        <title>Mycena genomes resolve the evolution of fungal bioluminescence.</title>
        <authorList>
            <person name="Tsai I.J."/>
        </authorList>
    </citation>
    <scope>NUCLEOTIDE SEQUENCE</scope>
    <source>
        <strain evidence="2">171206Taipei</strain>
    </source>
</reference>